<evidence type="ECO:0000256" key="4">
    <source>
        <dbReference type="ARBA" id="ARBA00023163"/>
    </source>
</evidence>
<dbReference type="SUPFAM" id="SSF46785">
    <property type="entry name" value="Winged helix' DNA-binding domain"/>
    <property type="match status" value="1"/>
</dbReference>
<dbReference type="PROSITE" id="PS50931">
    <property type="entry name" value="HTH_LYSR"/>
    <property type="match status" value="1"/>
</dbReference>
<dbReference type="Gene3D" id="1.10.10.10">
    <property type="entry name" value="Winged helix-like DNA-binding domain superfamily/Winged helix DNA-binding domain"/>
    <property type="match status" value="1"/>
</dbReference>
<feature type="domain" description="HTH lysR-type" evidence="5">
    <location>
        <begin position="1"/>
        <end position="58"/>
    </location>
</feature>
<evidence type="ECO:0000256" key="3">
    <source>
        <dbReference type="ARBA" id="ARBA00023125"/>
    </source>
</evidence>
<keyword evidence="4" id="KW-0804">Transcription</keyword>
<dbReference type="InterPro" id="IPR036390">
    <property type="entry name" value="WH_DNA-bd_sf"/>
</dbReference>
<dbReference type="GO" id="GO:0003677">
    <property type="term" value="F:DNA binding"/>
    <property type="evidence" value="ECO:0007669"/>
    <property type="project" value="UniProtKB-KW"/>
</dbReference>
<dbReference type="InterPro" id="IPR005119">
    <property type="entry name" value="LysR_subst-bd"/>
</dbReference>
<evidence type="ECO:0000313" key="8">
    <source>
        <dbReference type="EMBL" id="CAB5027343.1"/>
    </source>
</evidence>
<dbReference type="PRINTS" id="PR00039">
    <property type="entry name" value="HTHLYSR"/>
</dbReference>
<dbReference type="Pfam" id="PF03466">
    <property type="entry name" value="LysR_substrate"/>
    <property type="match status" value="1"/>
</dbReference>
<protein>
    <submittedName>
        <fullName evidence="6">Unannotated protein</fullName>
    </submittedName>
</protein>
<keyword evidence="2" id="KW-0805">Transcription regulation</keyword>
<name>A0A6J6STQ4_9ZZZZ</name>
<comment type="similarity">
    <text evidence="1">Belongs to the LysR transcriptional regulatory family.</text>
</comment>
<evidence type="ECO:0000259" key="5">
    <source>
        <dbReference type="PROSITE" id="PS50931"/>
    </source>
</evidence>
<proteinExistence type="inferred from homology"/>
<accession>A0A6J6STQ4</accession>
<sequence>MELRQLETLIAVAAEGSFTGAAIELSTAQSNVSDQIKQLESELGVQLFTRGRRGAQTTEFGEVVLDRARRIGREIESMRSDISARLGLEVGEATFGIVGTASRWVIPRLVAELRERSSGIELMVREAASERLIVDVASGVLAQAIVTEPVNDPRVQGETLMEENLVAVLPKSVSVPDKPIALAKVLELGLVLPPRENPLRREVESAALEKSLEVRVTVEVEGIRLIADLVASGAGASIMPETALPSDLPNVKTRAIIGMPPRRLALISGRETSLSSADTAVRAAVLDLVLERKGRPRKRP</sequence>
<dbReference type="InterPro" id="IPR050950">
    <property type="entry name" value="HTH-type_LysR_regulators"/>
</dbReference>
<evidence type="ECO:0000256" key="1">
    <source>
        <dbReference type="ARBA" id="ARBA00009437"/>
    </source>
</evidence>
<dbReference type="AlphaFoldDB" id="A0A6J6STQ4"/>
<dbReference type="EMBL" id="CAFBOF010000044">
    <property type="protein sequence ID" value="CAB4985723.1"/>
    <property type="molecule type" value="Genomic_DNA"/>
</dbReference>
<dbReference type="InterPro" id="IPR036388">
    <property type="entry name" value="WH-like_DNA-bd_sf"/>
</dbReference>
<dbReference type="GO" id="GO:0003700">
    <property type="term" value="F:DNA-binding transcription factor activity"/>
    <property type="evidence" value="ECO:0007669"/>
    <property type="project" value="InterPro"/>
</dbReference>
<dbReference type="EMBL" id="CAFBPQ010000032">
    <property type="protein sequence ID" value="CAB5027343.1"/>
    <property type="molecule type" value="Genomic_DNA"/>
</dbReference>
<gene>
    <name evidence="6" type="ORF">UFOPK2683_01704</name>
    <name evidence="7" type="ORF">UFOPK3897_01405</name>
    <name evidence="8" type="ORF">UFOPK4121_01054</name>
</gene>
<evidence type="ECO:0000313" key="7">
    <source>
        <dbReference type="EMBL" id="CAB4985723.1"/>
    </source>
</evidence>
<dbReference type="EMBL" id="CAEZYK010000165">
    <property type="protein sequence ID" value="CAB4738078.1"/>
    <property type="molecule type" value="Genomic_DNA"/>
</dbReference>
<dbReference type="GO" id="GO:0005829">
    <property type="term" value="C:cytosol"/>
    <property type="evidence" value="ECO:0007669"/>
    <property type="project" value="TreeGrafter"/>
</dbReference>
<evidence type="ECO:0000256" key="2">
    <source>
        <dbReference type="ARBA" id="ARBA00023015"/>
    </source>
</evidence>
<dbReference type="InterPro" id="IPR000847">
    <property type="entry name" value="LysR_HTH_N"/>
</dbReference>
<dbReference type="Gene3D" id="3.40.190.290">
    <property type="match status" value="1"/>
</dbReference>
<keyword evidence="3" id="KW-0238">DNA-binding</keyword>
<dbReference type="SUPFAM" id="SSF53850">
    <property type="entry name" value="Periplasmic binding protein-like II"/>
    <property type="match status" value="1"/>
</dbReference>
<evidence type="ECO:0000313" key="6">
    <source>
        <dbReference type="EMBL" id="CAB4738078.1"/>
    </source>
</evidence>
<dbReference type="PANTHER" id="PTHR30419">
    <property type="entry name" value="HTH-TYPE TRANSCRIPTIONAL REGULATOR YBHD"/>
    <property type="match status" value="1"/>
</dbReference>
<organism evidence="6">
    <name type="scientific">freshwater metagenome</name>
    <dbReference type="NCBI Taxonomy" id="449393"/>
    <lineage>
        <taxon>unclassified sequences</taxon>
        <taxon>metagenomes</taxon>
        <taxon>ecological metagenomes</taxon>
    </lineage>
</organism>
<reference evidence="6" key="1">
    <citation type="submission" date="2020-05" db="EMBL/GenBank/DDBJ databases">
        <authorList>
            <person name="Chiriac C."/>
            <person name="Salcher M."/>
            <person name="Ghai R."/>
            <person name="Kavagutti S V."/>
        </authorList>
    </citation>
    <scope>NUCLEOTIDE SEQUENCE</scope>
</reference>
<dbReference type="FunFam" id="1.10.10.10:FF:000001">
    <property type="entry name" value="LysR family transcriptional regulator"/>
    <property type="match status" value="1"/>
</dbReference>
<dbReference type="Pfam" id="PF00126">
    <property type="entry name" value="HTH_1"/>
    <property type="match status" value="1"/>
</dbReference>